<dbReference type="Pfam" id="PF13456">
    <property type="entry name" value="RVT_3"/>
    <property type="match status" value="1"/>
</dbReference>
<dbReference type="Proteomes" id="UP000467840">
    <property type="component" value="Chromosome 16"/>
</dbReference>
<feature type="domain" description="RNase H type-1" evidence="1">
    <location>
        <begin position="65"/>
        <end position="116"/>
    </location>
</feature>
<dbReference type="AlphaFoldDB" id="A0A6A6LMS5"/>
<keyword evidence="3" id="KW-1185">Reference proteome</keyword>
<reference evidence="2 3" key="1">
    <citation type="journal article" date="2020" name="Mol. Plant">
        <title>The Chromosome-Based Rubber Tree Genome Provides New Insights into Spurge Genome Evolution and Rubber Biosynthesis.</title>
        <authorList>
            <person name="Liu J."/>
            <person name="Shi C."/>
            <person name="Shi C.C."/>
            <person name="Li W."/>
            <person name="Zhang Q.J."/>
            <person name="Zhang Y."/>
            <person name="Li K."/>
            <person name="Lu H.F."/>
            <person name="Shi C."/>
            <person name="Zhu S.T."/>
            <person name="Xiao Z.Y."/>
            <person name="Nan H."/>
            <person name="Yue Y."/>
            <person name="Zhu X.G."/>
            <person name="Wu Y."/>
            <person name="Hong X.N."/>
            <person name="Fan G.Y."/>
            <person name="Tong Y."/>
            <person name="Zhang D."/>
            <person name="Mao C.L."/>
            <person name="Liu Y.L."/>
            <person name="Hao S.J."/>
            <person name="Liu W.Q."/>
            <person name="Lv M.Q."/>
            <person name="Zhang H.B."/>
            <person name="Liu Y."/>
            <person name="Hu-Tang G.R."/>
            <person name="Wang J.P."/>
            <person name="Wang J.H."/>
            <person name="Sun Y.H."/>
            <person name="Ni S.B."/>
            <person name="Chen W.B."/>
            <person name="Zhang X.C."/>
            <person name="Jiao Y.N."/>
            <person name="Eichler E.E."/>
            <person name="Li G.H."/>
            <person name="Liu X."/>
            <person name="Gao L.Z."/>
        </authorList>
    </citation>
    <scope>NUCLEOTIDE SEQUENCE [LARGE SCALE GENOMIC DNA]</scope>
    <source>
        <strain evidence="3">cv. GT1</strain>
        <tissue evidence="2">Leaf</tissue>
    </source>
</reference>
<dbReference type="InterPro" id="IPR002156">
    <property type="entry name" value="RNaseH_domain"/>
</dbReference>
<proteinExistence type="predicted"/>
<dbReference type="EMBL" id="JAAGAX010000009">
    <property type="protein sequence ID" value="KAF2302742.1"/>
    <property type="molecule type" value="Genomic_DNA"/>
</dbReference>
<dbReference type="GO" id="GO:0003676">
    <property type="term" value="F:nucleic acid binding"/>
    <property type="evidence" value="ECO:0007669"/>
    <property type="project" value="InterPro"/>
</dbReference>
<sequence>MCQVLLDLVYGHDRDFLELFVIMAWAIWHARNDVAFNSGMFDVLQIISKSSRSYWIWHCGQGSSWTCSISESSNDPAQAEISAIRYAVSLAIDAGFKSLEVESDAKTTIDALRGGAQFPHIMPTLL</sequence>
<comment type="caution">
    <text evidence="2">The sequence shown here is derived from an EMBL/GenBank/DDBJ whole genome shotgun (WGS) entry which is preliminary data.</text>
</comment>
<dbReference type="GO" id="GO:0004523">
    <property type="term" value="F:RNA-DNA hybrid ribonuclease activity"/>
    <property type="evidence" value="ECO:0007669"/>
    <property type="project" value="InterPro"/>
</dbReference>
<evidence type="ECO:0000313" key="2">
    <source>
        <dbReference type="EMBL" id="KAF2302742.1"/>
    </source>
</evidence>
<organism evidence="2 3">
    <name type="scientific">Hevea brasiliensis</name>
    <name type="common">Para rubber tree</name>
    <name type="synonym">Siphonia brasiliensis</name>
    <dbReference type="NCBI Taxonomy" id="3981"/>
    <lineage>
        <taxon>Eukaryota</taxon>
        <taxon>Viridiplantae</taxon>
        <taxon>Streptophyta</taxon>
        <taxon>Embryophyta</taxon>
        <taxon>Tracheophyta</taxon>
        <taxon>Spermatophyta</taxon>
        <taxon>Magnoliopsida</taxon>
        <taxon>eudicotyledons</taxon>
        <taxon>Gunneridae</taxon>
        <taxon>Pentapetalae</taxon>
        <taxon>rosids</taxon>
        <taxon>fabids</taxon>
        <taxon>Malpighiales</taxon>
        <taxon>Euphorbiaceae</taxon>
        <taxon>Crotonoideae</taxon>
        <taxon>Micrandreae</taxon>
        <taxon>Hevea</taxon>
    </lineage>
</organism>
<gene>
    <name evidence="2" type="ORF">GH714_002712</name>
</gene>
<accession>A0A6A6LMS5</accession>
<evidence type="ECO:0000313" key="3">
    <source>
        <dbReference type="Proteomes" id="UP000467840"/>
    </source>
</evidence>
<protein>
    <recommendedName>
        <fullName evidence="1">RNase H type-1 domain-containing protein</fullName>
    </recommendedName>
</protein>
<evidence type="ECO:0000259" key="1">
    <source>
        <dbReference type="Pfam" id="PF13456"/>
    </source>
</evidence>
<name>A0A6A6LMS5_HEVBR</name>